<dbReference type="InterPro" id="IPR052341">
    <property type="entry name" value="LOG_family_nucleotidases"/>
</dbReference>
<dbReference type="PANTHER" id="PTHR43393:SF3">
    <property type="entry name" value="LYSINE DECARBOXYLASE-LIKE PROTEIN"/>
    <property type="match status" value="1"/>
</dbReference>
<evidence type="ECO:0000313" key="4">
    <source>
        <dbReference type="Proteomes" id="UP000244223"/>
    </source>
</evidence>
<accession>A0A2T5IYV3</accession>
<dbReference type="EC" id="3.2.2.n1" evidence="2"/>
<dbReference type="Proteomes" id="UP000244223">
    <property type="component" value="Unassembled WGS sequence"/>
</dbReference>
<name>A0A2T5IYV3_9GAMM</name>
<evidence type="ECO:0000256" key="2">
    <source>
        <dbReference type="RuleBase" id="RU363015"/>
    </source>
</evidence>
<dbReference type="RefSeq" id="WP_107865781.1">
    <property type="nucleotide sequence ID" value="NZ_QAON01000008.1"/>
</dbReference>
<dbReference type="Pfam" id="PF03641">
    <property type="entry name" value="Lysine_decarbox"/>
    <property type="match status" value="1"/>
</dbReference>
<dbReference type="InterPro" id="IPR031100">
    <property type="entry name" value="LOG_fam"/>
</dbReference>
<gene>
    <name evidence="3" type="ORF">C8N29_10815</name>
</gene>
<comment type="caution">
    <text evidence="3">The sequence shown here is derived from an EMBL/GenBank/DDBJ whole genome shotgun (WGS) entry which is preliminary data.</text>
</comment>
<organism evidence="3 4">
    <name type="scientific">Agitococcus lubricus</name>
    <dbReference type="NCBI Taxonomy" id="1077255"/>
    <lineage>
        <taxon>Bacteria</taxon>
        <taxon>Pseudomonadati</taxon>
        <taxon>Pseudomonadota</taxon>
        <taxon>Gammaproteobacteria</taxon>
        <taxon>Moraxellales</taxon>
        <taxon>Moraxellaceae</taxon>
        <taxon>Agitococcus</taxon>
    </lineage>
</organism>
<protein>
    <recommendedName>
        <fullName evidence="2">Cytokinin riboside 5'-monophosphate phosphoribohydrolase</fullName>
        <ecNumber evidence="2">3.2.2.n1</ecNumber>
    </recommendedName>
</protein>
<evidence type="ECO:0000313" key="3">
    <source>
        <dbReference type="EMBL" id="PTQ89136.1"/>
    </source>
</evidence>
<dbReference type="GO" id="GO:0005829">
    <property type="term" value="C:cytosol"/>
    <property type="evidence" value="ECO:0007669"/>
    <property type="project" value="TreeGrafter"/>
</dbReference>
<sequence>MFDKKMPEAWRVLRIQSEIVDGIEHLVKIQHAVNIFGSARLTENNPYYGQAEILGRLLSQAGISVITGGGPGIMEAANKGAYQNGSLSIGLNITLPHEQKPNPYQDISLSFRYFFVRKFMFLKHAIAFAIFPGGYGTLDEMFEALTLIQTEKSEPFPVVLVGKTYWQGLLTWLQQEVLAKGCINHSDLALITLVDSAEEAAQIIIDHYRKHISSQTET</sequence>
<dbReference type="OrthoDB" id="9801098at2"/>
<dbReference type="EMBL" id="QAON01000008">
    <property type="protein sequence ID" value="PTQ89136.1"/>
    <property type="molecule type" value="Genomic_DNA"/>
</dbReference>
<dbReference type="AlphaFoldDB" id="A0A2T5IYV3"/>
<keyword evidence="2" id="KW-0203">Cytokinin biosynthesis</keyword>
<keyword evidence="2" id="KW-0378">Hydrolase</keyword>
<dbReference type="Gene3D" id="3.40.50.450">
    <property type="match status" value="1"/>
</dbReference>
<comment type="similarity">
    <text evidence="2">Belongs to the LOG family.</text>
</comment>
<comment type="catalytic activity">
    <reaction evidence="1">
        <text>AMP + H2O = D-ribose 5-phosphate + adenine</text>
        <dbReference type="Rhea" id="RHEA:20129"/>
        <dbReference type="ChEBI" id="CHEBI:15377"/>
        <dbReference type="ChEBI" id="CHEBI:16708"/>
        <dbReference type="ChEBI" id="CHEBI:78346"/>
        <dbReference type="ChEBI" id="CHEBI:456215"/>
        <dbReference type="EC" id="3.2.2.4"/>
    </reaction>
</comment>
<evidence type="ECO:0000256" key="1">
    <source>
        <dbReference type="ARBA" id="ARBA00000274"/>
    </source>
</evidence>
<dbReference type="GO" id="GO:0009691">
    <property type="term" value="P:cytokinin biosynthetic process"/>
    <property type="evidence" value="ECO:0007669"/>
    <property type="project" value="UniProtKB-UniRule"/>
</dbReference>
<dbReference type="SUPFAM" id="SSF102405">
    <property type="entry name" value="MCP/YpsA-like"/>
    <property type="match status" value="1"/>
</dbReference>
<dbReference type="NCBIfam" id="TIGR00730">
    <property type="entry name" value="Rossman fold protein, TIGR00730 family"/>
    <property type="match status" value="1"/>
</dbReference>
<dbReference type="InterPro" id="IPR005269">
    <property type="entry name" value="LOG"/>
</dbReference>
<dbReference type="GO" id="GO:0008714">
    <property type="term" value="F:AMP nucleosidase activity"/>
    <property type="evidence" value="ECO:0007669"/>
    <property type="project" value="UniProtKB-EC"/>
</dbReference>
<proteinExistence type="inferred from homology"/>
<dbReference type="PANTHER" id="PTHR43393">
    <property type="entry name" value="CYTOKININ RIBOSIDE 5'-MONOPHOSPHATE PHOSPHORIBOHYDROLASE"/>
    <property type="match status" value="1"/>
</dbReference>
<reference evidence="3 4" key="1">
    <citation type="submission" date="2018-04" db="EMBL/GenBank/DDBJ databases">
        <title>Genomic Encyclopedia of Archaeal and Bacterial Type Strains, Phase II (KMG-II): from individual species to whole genera.</title>
        <authorList>
            <person name="Goeker M."/>
        </authorList>
    </citation>
    <scope>NUCLEOTIDE SEQUENCE [LARGE SCALE GENOMIC DNA]</scope>
    <source>
        <strain evidence="3 4">DSM 5822</strain>
    </source>
</reference>
<keyword evidence="4" id="KW-1185">Reference proteome</keyword>